<name>A0A9N9BW26_9GLOM</name>
<keyword evidence="2" id="KW-1185">Reference proteome</keyword>
<sequence>VTTIFSHRSKKGKNFQPPDIGIFEKWQTFDETPLLKEQFTSDYCIASIVYREGDIVTTEVAMSRGEKNQEVETKDVQNF</sequence>
<dbReference type="EMBL" id="CAJVPV010004722">
    <property type="protein sequence ID" value="CAG8578032.1"/>
    <property type="molecule type" value="Genomic_DNA"/>
</dbReference>
<dbReference type="Proteomes" id="UP000789342">
    <property type="component" value="Unassembled WGS sequence"/>
</dbReference>
<evidence type="ECO:0000313" key="1">
    <source>
        <dbReference type="EMBL" id="CAG8578032.1"/>
    </source>
</evidence>
<feature type="non-terminal residue" evidence="1">
    <location>
        <position position="1"/>
    </location>
</feature>
<reference evidence="1" key="1">
    <citation type="submission" date="2021-06" db="EMBL/GenBank/DDBJ databases">
        <authorList>
            <person name="Kallberg Y."/>
            <person name="Tangrot J."/>
            <person name="Rosling A."/>
        </authorList>
    </citation>
    <scope>NUCLEOTIDE SEQUENCE</scope>
    <source>
        <strain evidence="1">CL551</strain>
    </source>
</reference>
<protein>
    <submittedName>
        <fullName evidence="1">1641_t:CDS:1</fullName>
    </submittedName>
</protein>
<evidence type="ECO:0000313" key="2">
    <source>
        <dbReference type="Proteomes" id="UP000789342"/>
    </source>
</evidence>
<dbReference type="AlphaFoldDB" id="A0A9N9BW26"/>
<gene>
    <name evidence="1" type="ORF">AMORRO_LOCUS6780</name>
</gene>
<accession>A0A9N9BW26</accession>
<comment type="caution">
    <text evidence="1">The sequence shown here is derived from an EMBL/GenBank/DDBJ whole genome shotgun (WGS) entry which is preliminary data.</text>
</comment>
<organism evidence="1 2">
    <name type="scientific">Acaulospora morrowiae</name>
    <dbReference type="NCBI Taxonomy" id="94023"/>
    <lineage>
        <taxon>Eukaryota</taxon>
        <taxon>Fungi</taxon>
        <taxon>Fungi incertae sedis</taxon>
        <taxon>Mucoromycota</taxon>
        <taxon>Glomeromycotina</taxon>
        <taxon>Glomeromycetes</taxon>
        <taxon>Diversisporales</taxon>
        <taxon>Acaulosporaceae</taxon>
        <taxon>Acaulospora</taxon>
    </lineage>
</organism>
<proteinExistence type="predicted"/>